<keyword evidence="2" id="KW-1185">Reference proteome</keyword>
<proteinExistence type="predicted"/>
<dbReference type="Proteomes" id="UP000006512">
    <property type="component" value="Unassembled WGS sequence"/>
</dbReference>
<sequence length="286" mass="31023">MIPQQVFDEYEEAVRLLKLRRDNALRRQFLTVTDHAIKQGAQGGSGVLIALMSAAIDELPGRLNEIVDKFVAILLRDEVELGDADVAAQTQALTNRLDNERRHAASVLFDLSEFQPSAFEKRTNNFHYWKQWRDLAIPIYGEVVLSLKGKLKLASQKLGTPGPGTVIHNNTFHAPVGAVIYGNNNTTSISQSIDGNALIALGAALQILIEKLADHVPSSPDEQGKIDAIVDMANDAKAETEKAKPNGTKLLFFVQGIAATFTAIANAPEAYAALKQAAELVGHPLP</sequence>
<accession>F4QSA8</accession>
<gene>
    <name evidence="1" type="ORF">ABI_40510</name>
</gene>
<protein>
    <submittedName>
        <fullName evidence="1">Uncharacterized protein</fullName>
    </submittedName>
</protein>
<evidence type="ECO:0000313" key="1">
    <source>
        <dbReference type="EMBL" id="EGF89628.1"/>
    </source>
</evidence>
<reference evidence="2" key="1">
    <citation type="submission" date="2011-03" db="EMBL/GenBank/DDBJ databases">
        <title>Draft genome sequence of Brevundimonas diminuta.</title>
        <authorList>
            <person name="Brown P.J.B."/>
            <person name="Buechlein A."/>
            <person name="Hemmerich C."/>
            <person name="Brun Y.V."/>
        </authorList>
    </citation>
    <scope>NUCLEOTIDE SEQUENCE [LARGE SCALE GENOMIC DNA]</scope>
    <source>
        <strain evidence="2">C19</strain>
    </source>
</reference>
<evidence type="ECO:0000313" key="2">
    <source>
        <dbReference type="Proteomes" id="UP000006512"/>
    </source>
</evidence>
<dbReference type="EMBL" id="GL883080">
    <property type="protein sequence ID" value="EGF89628.1"/>
    <property type="molecule type" value="Genomic_DNA"/>
</dbReference>
<dbReference type="RefSeq" id="WP_006274823.1">
    <property type="nucleotide sequence ID" value="NZ_GL883080.1"/>
</dbReference>
<dbReference type="STRING" id="715226.ABI_40510"/>
<dbReference type="AlphaFoldDB" id="F4QSA8"/>
<name>F4QSA8_9CAUL</name>
<organism evidence="1 2">
    <name type="scientific">Asticcacaulis biprosthecium C19</name>
    <dbReference type="NCBI Taxonomy" id="715226"/>
    <lineage>
        <taxon>Bacteria</taxon>
        <taxon>Pseudomonadati</taxon>
        <taxon>Pseudomonadota</taxon>
        <taxon>Alphaproteobacteria</taxon>
        <taxon>Caulobacterales</taxon>
        <taxon>Caulobacteraceae</taxon>
        <taxon>Asticcacaulis</taxon>
    </lineage>
</organism>
<dbReference type="HOGENOM" id="CLU_971981_0_0_5"/>